<gene>
    <name evidence="2" type="ORF">TGAMA5MH_09578</name>
</gene>
<keyword evidence="1" id="KW-0732">Signal</keyword>
<feature type="signal peptide" evidence="1">
    <location>
        <begin position="1"/>
        <end position="19"/>
    </location>
</feature>
<evidence type="ECO:0000256" key="1">
    <source>
        <dbReference type="SAM" id="SignalP"/>
    </source>
</evidence>
<feature type="chain" id="PRO_5014418405" evidence="1">
    <location>
        <begin position="20"/>
        <end position="65"/>
    </location>
</feature>
<proteinExistence type="predicted"/>
<name>A0A2K0SYZ7_9HYPO</name>
<comment type="caution">
    <text evidence="2">The sequence shown here is derived from an EMBL/GenBank/DDBJ whole genome shotgun (WGS) entry which is preliminary data.</text>
</comment>
<protein>
    <submittedName>
        <fullName evidence="2">Uncharacterized protein</fullName>
    </submittedName>
</protein>
<accession>A0A2K0SYZ7</accession>
<dbReference type="OrthoDB" id="4898600at2759"/>
<dbReference type="AlphaFoldDB" id="A0A2K0SYZ7"/>
<evidence type="ECO:0000313" key="3">
    <source>
        <dbReference type="Proteomes" id="UP000236546"/>
    </source>
</evidence>
<organism evidence="2 3">
    <name type="scientific">Trichoderma gamsii</name>
    <dbReference type="NCBI Taxonomy" id="398673"/>
    <lineage>
        <taxon>Eukaryota</taxon>
        <taxon>Fungi</taxon>
        <taxon>Dikarya</taxon>
        <taxon>Ascomycota</taxon>
        <taxon>Pezizomycotina</taxon>
        <taxon>Sordariomycetes</taxon>
        <taxon>Hypocreomycetidae</taxon>
        <taxon>Hypocreales</taxon>
        <taxon>Hypocreaceae</taxon>
        <taxon>Trichoderma</taxon>
    </lineage>
</organism>
<sequence length="65" mass="6451">MKFTGLTVVVAALAGLAAASPAPLVNGKLVCGTMKDSIVTCPFGQICLLAPGADEKSATGVCQSR</sequence>
<evidence type="ECO:0000313" key="2">
    <source>
        <dbReference type="EMBL" id="PNP38497.1"/>
    </source>
</evidence>
<dbReference type="EMBL" id="MTYH01000104">
    <property type="protein sequence ID" value="PNP38497.1"/>
    <property type="molecule type" value="Genomic_DNA"/>
</dbReference>
<reference evidence="2 3" key="1">
    <citation type="submission" date="2017-02" db="EMBL/GenBank/DDBJ databases">
        <title>Genomes of Trichoderma spp. with biocontrol activity.</title>
        <authorList>
            <person name="Gardiner D."/>
            <person name="Kazan K."/>
            <person name="Vos C."/>
            <person name="Harvey P."/>
        </authorList>
    </citation>
    <scope>NUCLEOTIDE SEQUENCE [LARGE SCALE GENOMIC DNA]</scope>
    <source>
        <strain evidence="2 3">A5MH</strain>
    </source>
</reference>
<dbReference type="Proteomes" id="UP000236546">
    <property type="component" value="Unassembled WGS sequence"/>
</dbReference>